<name>A0A379B3U9_9PAST</name>
<dbReference type="Proteomes" id="UP000254280">
    <property type="component" value="Unassembled WGS sequence"/>
</dbReference>
<evidence type="ECO:0000313" key="3">
    <source>
        <dbReference type="Proteomes" id="UP000254280"/>
    </source>
</evidence>
<organism evidence="2 3">
    <name type="scientific">[Pasteurella] mairii</name>
    <dbReference type="NCBI Taxonomy" id="757"/>
    <lineage>
        <taxon>Bacteria</taxon>
        <taxon>Pseudomonadati</taxon>
        <taxon>Pseudomonadota</taxon>
        <taxon>Gammaproteobacteria</taxon>
        <taxon>Pasteurellales</taxon>
        <taxon>Pasteurellaceae</taxon>
    </lineage>
</organism>
<dbReference type="EMBL" id="UGSS01000002">
    <property type="protein sequence ID" value="SUB33313.1"/>
    <property type="molecule type" value="Genomic_DNA"/>
</dbReference>
<reference evidence="2 3" key="1">
    <citation type="submission" date="2018-06" db="EMBL/GenBank/DDBJ databases">
        <authorList>
            <consortium name="Pathogen Informatics"/>
            <person name="Doyle S."/>
        </authorList>
    </citation>
    <scope>NUCLEOTIDE SEQUENCE [LARGE SCALE GENOMIC DNA]</scope>
    <source>
        <strain evidence="2 3">NCTC10699</strain>
    </source>
</reference>
<protein>
    <submittedName>
        <fullName evidence="2">Phage head morphogenesis protein, SPP1 gp7 family</fullName>
    </submittedName>
</protein>
<accession>A0A379B3U9</accession>
<dbReference type="InterPro" id="IPR006528">
    <property type="entry name" value="Phage_head_morphogenesis_dom"/>
</dbReference>
<feature type="domain" description="Phage head morphogenesis" evidence="1">
    <location>
        <begin position="151"/>
        <end position="260"/>
    </location>
</feature>
<dbReference type="AlphaFoldDB" id="A0A379B3U9"/>
<evidence type="ECO:0000313" key="2">
    <source>
        <dbReference type="EMBL" id="SUB33313.1"/>
    </source>
</evidence>
<dbReference type="NCBIfam" id="TIGR01641">
    <property type="entry name" value="phageSPP1_gp7"/>
    <property type="match status" value="1"/>
</dbReference>
<dbReference type="Pfam" id="PF04233">
    <property type="entry name" value="Phage_Mu_F"/>
    <property type="match status" value="1"/>
</dbReference>
<evidence type="ECO:0000259" key="1">
    <source>
        <dbReference type="Pfam" id="PF04233"/>
    </source>
</evidence>
<sequence length="464" mass="53017">MTLREMTVDEHIESLLTDRKILLFRYDAYLRAEITKKLTALQKQLLQKISASGIESISKRELQQLLKEIKGVIVERYAEINDFSSDELNALLPVEVAATTQLYNQAVKFDLFNQIPDTRLKAINSALVINGTPLKDWWSKQGDDLVFKFSALVRQGMLEGKQSGQLVTEVKALMGNSRRYAETLVRTSVMKVHDRAQEMVRDENRDILNGEQHLSTLDMRTSETCRARDGLAWDLNKNPIGDHNVPYARPPLHPNCRSTLKLLTKSWRELGIDLADIPESTRASMDGQVKAGMTYEDWLKTKTPAQQDAVLGKGKADLWRNGVITFRDMLDQSGRPLTLKQLQDIQGMPEAVRSIMRKHWSDSFKQKTIAIYYQFEKQGIILDQHCLARLGERLAKVNLTVEEAIDVIKATPINYIDTRNGRFVRFNQRKKVAVIQSKKDGKIITFERKGSAKSDNWIAYEKIP</sequence>
<keyword evidence="3" id="KW-1185">Reference proteome</keyword>
<gene>
    <name evidence="2" type="ORF">NCTC10699_00926</name>
</gene>
<proteinExistence type="predicted"/>